<organism evidence="1 2">
    <name type="scientific">Methylorubrum rhodinum</name>
    <dbReference type="NCBI Taxonomy" id="29428"/>
    <lineage>
        <taxon>Bacteria</taxon>
        <taxon>Pseudomonadati</taxon>
        <taxon>Pseudomonadota</taxon>
        <taxon>Alphaproteobacteria</taxon>
        <taxon>Hyphomicrobiales</taxon>
        <taxon>Methylobacteriaceae</taxon>
        <taxon>Methylorubrum</taxon>
    </lineage>
</organism>
<protein>
    <submittedName>
        <fullName evidence="1">Uncharacterized protein</fullName>
    </submittedName>
</protein>
<evidence type="ECO:0000313" key="2">
    <source>
        <dbReference type="Proteomes" id="UP000583454"/>
    </source>
</evidence>
<evidence type="ECO:0000313" key="1">
    <source>
        <dbReference type="EMBL" id="MBB5757733.1"/>
    </source>
</evidence>
<gene>
    <name evidence="1" type="ORF">HNR00_002447</name>
</gene>
<reference evidence="1 2" key="1">
    <citation type="submission" date="2020-08" db="EMBL/GenBank/DDBJ databases">
        <title>Genomic Encyclopedia of Type Strains, Phase IV (KMG-IV): sequencing the most valuable type-strain genomes for metagenomic binning, comparative biology and taxonomic classification.</title>
        <authorList>
            <person name="Goeker M."/>
        </authorList>
    </citation>
    <scope>NUCLEOTIDE SEQUENCE [LARGE SCALE GENOMIC DNA]</scope>
    <source>
        <strain evidence="1 2">DSM 2163</strain>
    </source>
</reference>
<proteinExistence type="predicted"/>
<dbReference type="Proteomes" id="UP000583454">
    <property type="component" value="Unassembled WGS sequence"/>
</dbReference>
<comment type="caution">
    <text evidence="1">The sequence shown here is derived from an EMBL/GenBank/DDBJ whole genome shotgun (WGS) entry which is preliminary data.</text>
</comment>
<sequence>MNRSVDRVRDVLTELVKAALVSEDRLSLAFRNEAVVGLAALRDAPPDPDGLRMDGAWTLAVRAAEAPEFQPMEGRINLTLPQQSPLTLDALLAPDFDVDAAVERIRKAASTG</sequence>
<dbReference type="Gene3D" id="1.20.1220.20">
    <property type="entry name" value="Uncharcterised protein PF01724"/>
    <property type="match status" value="1"/>
</dbReference>
<name>A0A840ZLR2_9HYPH</name>
<keyword evidence="2" id="KW-1185">Reference proteome</keyword>
<accession>A0A840ZLR2</accession>
<dbReference type="EMBL" id="JACHOP010000008">
    <property type="protein sequence ID" value="MBB5757733.1"/>
    <property type="molecule type" value="Genomic_DNA"/>
</dbReference>
<dbReference type="AlphaFoldDB" id="A0A840ZLR2"/>
<dbReference type="RefSeq" id="WP_183569516.1">
    <property type="nucleotide sequence ID" value="NZ_JACHOP010000008.1"/>
</dbReference>